<dbReference type="InterPro" id="IPR002155">
    <property type="entry name" value="Thiolase"/>
</dbReference>
<keyword evidence="4 7" id="KW-0012">Acyltransferase</keyword>
<name>A0A1W2C2P9_9FIRM</name>
<organism evidence="10 11">
    <name type="scientific">Papillibacter cinnamivorans DSM 12816</name>
    <dbReference type="NCBI Taxonomy" id="1122930"/>
    <lineage>
        <taxon>Bacteria</taxon>
        <taxon>Bacillati</taxon>
        <taxon>Bacillota</taxon>
        <taxon>Clostridia</taxon>
        <taxon>Eubacteriales</taxon>
        <taxon>Oscillospiraceae</taxon>
        <taxon>Papillibacter</taxon>
    </lineage>
</organism>
<gene>
    <name evidence="10" type="ORF">SAMN02745168_2519</name>
</gene>
<dbReference type="AlphaFoldDB" id="A0A1W2C2P9"/>
<evidence type="ECO:0000256" key="2">
    <source>
        <dbReference type="ARBA" id="ARBA00012705"/>
    </source>
</evidence>
<dbReference type="GO" id="GO:0003985">
    <property type="term" value="F:acetyl-CoA C-acetyltransferase activity"/>
    <property type="evidence" value="ECO:0007669"/>
    <property type="project" value="UniProtKB-EC"/>
</dbReference>
<feature type="domain" description="Thiolase N-terminal" evidence="8">
    <location>
        <begin position="14"/>
        <end position="264"/>
    </location>
</feature>
<protein>
    <recommendedName>
        <fullName evidence="2">acetyl-CoA C-acetyltransferase</fullName>
        <ecNumber evidence="2">2.3.1.9</ecNumber>
    </recommendedName>
    <alternativeName>
        <fullName evidence="5">Acetoacetyl-CoA thiolase</fullName>
    </alternativeName>
</protein>
<dbReference type="Pfam" id="PF02803">
    <property type="entry name" value="Thiolase_C"/>
    <property type="match status" value="1"/>
</dbReference>
<evidence type="ECO:0000256" key="4">
    <source>
        <dbReference type="ARBA" id="ARBA00023315"/>
    </source>
</evidence>
<comment type="similarity">
    <text evidence="1 7">Belongs to the thiolase-like superfamily. Thiolase family.</text>
</comment>
<dbReference type="STRING" id="1122930.SAMN02745168_2519"/>
<feature type="domain" description="Thiolase C-terminal" evidence="9">
    <location>
        <begin position="280"/>
        <end position="395"/>
    </location>
</feature>
<evidence type="ECO:0000256" key="5">
    <source>
        <dbReference type="ARBA" id="ARBA00030755"/>
    </source>
</evidence>
<dbReference type="InterPro" id="IPR016039">
    <property type="entry name" value="Thiolase-like"/>
</dbReference>
<accession>A0A1W2C2P9</accession>
<dbReference type="OrthoDB" id="9764638at2"/>
<evidence type="ECO:0000256" key="6">
    <source>
        <dbReference type="PIRSR" id="PIRSR000429-1"/>
    </source>
</evidence>
<dbReference type="EC" id="2.3.1.9" evidence="2"/>
<dbReference type="CDD" id="cd00751">
    <property type="entry name" value="thiolase"/>
    <property type="match status" value="1"/>
</dbReference>
<evidence type="ECO:0000256" key="1">
    <source>
        <dbReference type="ARBA" id="ARBA00010982"/>
    </source>
</evidence>
<evidence type="ECO:0000259" key="9">
    <source>
        <dbReference type="Pfam" id="PF02803"/>
    </source>
</evidence>
<evidence type="ECO:0000313" key="11">
    <source>
        <dbReference type="Proteomes" id="UP000192790"/>
    </source>
</evidence>
<reference evidence="10 11" key="1">
    <citation type="submission" date="2017-04" db="EMBL/GenBank/DDBJ databases">
        <authorList>
            <person name="Afonso C.L."/>
            <person name="Miller P.J."/>
            <person name="Scott M.A."/>
            <person name="Spackman E."/>
            <person name="Goraichik I."/>
            <person name="Dimitrov K.M."/>
            <person name="Suarez D.L."/>
            <person name="Swayne D.E."/>
        </authorList>
    </citation>
    <scope>NUCLEOTIDE SEQUENCE [LARGE SCALE GENOMIC DNA]</scope>
    <source>
        <strain evidence="10 11">DSM 12816</strain>
    </source>
</reference>
<evidence type="ECO:0000313" key="10">
    <source>
        <dbReference type="EMBL" id="SMC79453.1"/>
    </source>
</evidence>
<dbReference type="PIRSF" id="PIRSF000429">
    <property type="entry name" value="Ac-CoA_Ac_transf"/>
    <property type="match status" value="1"/>
</dbReference>
<feature type="active site" description="Proton acceptor" evidence="6">
    <location>
        <position position="383"/>
    </location>
</feature>
<evidence type="ECO:0000256" key="3">
    <source>
        <dbReference type="ARBA" id="ARBA00022679"/>
    </source>
</evidence>
<dbReference type="RefSeq" id="WP_084235196.1">
    <property type="nucleotide sequence ID" value="NZ_FWXW01000007.1"/>
</dbReference>
<dbReference type="InterPro" id="IPR020616">
    <property type="entry name" value="Thiolase_N"/>
</dbReference>
<feature type="active site" description="Acyl-thioester intermediate" evidence="6">
    <location>
        <position position="91"/>
    </location>
</feature>
<sequence>MFQNAFIPYGGYYVTPFCKWQGTLANINSIELGAQTSKRWFASRGIDPAKEFDYVYLGITIGQHRVFYGASWAAHMMGAPNLPGNTVMNACATSTTTIYNAAIAVETGSLETPYCLLTDRTSNGPHTIWPNPNGPGGEVIAENWNMDNINCDPSTGYGMLVTAENVAKENGFTKEQADELTLRRYEQYNDSLKDDRAFQKIYMFPIELPVSKKEVRLVEADEGITKTSKEALERLGPVMPGGIHSFGAQTHPADGSAGVIVTTKERAKAFSKDPSIPLQILSYGFTRTKKAFMPMAPAAAAKMALERAGIKISDVKTVKNHNPFIANDLHLSRALGIDAMSFNNYGSSMVFGHPQGPTLARLMVEGIEETVLKGGGYLLVGGCAAGDQAASLVIKVG</sequence>
<feature type="active site" description="Proton acceptor" evidence="6">
    <location>
        <position position="353"/>
    </location>
</feature>
<dbReference type="PANTHER" id="PTHR18919:SF107">
    <property type="entry name" value="ACETYL-COA ACETYLTRANSFERASE, CYTOSOLIC"/>
    <property type="match status" value="1"/>
</dbReference>
<keyword evidence="11" id="KW-1185">Reference proteome</keyword>
<dbReference type="Gene3D" id="3.40.47.10">
    <property type="match status" value="1"/>
</dbReference>
<keyword evidence="3 7" id="KW-0808">Transferase</keyword>
<evidence type="ECO:0000259" key="8">
    <source>
        <dbReference type="Pfam" id="PF00108"/>
    </source>
</evidence>
<dbReference type="SUPFAM" id="SSF53901">
    <property type="entry name" value="Thiolase-like"/>
    <property type="match status" value="2"/>
</dbReference>
<dbReference type="EMBL" id="FWXW01000007">
    <property type="protein sequence ID" value="SMC79453.1"/>
    <property type="molecule type" value="Genomic_DNA"/>
</dbReference>
<proteinExistence type="inferred from homology"/>
<dbReference type="Proteomes" id="UP000192790">
    <property type="component" value="Unassembled WGS sequence"/>
</dbReference>
<dbReference type="InterPro" id="IPR020617">
    <property type="entry name" value="Thiolase_C"/>
</dbReference>
<evidence type="ECO:0000256" key="7">
    <source>
        <dbReference type="RuleBase" id="RU003557"/>
    </source>
</evidence>
<dbReference type="PANTHER" id="PTHR18919">
    <property type="entry name" value="ACETYL-COA C-ACYLTRANSFERASE"/>
    <property type="match status" value="1"/>
</dbReference>
<dbReference type="Pfam" id="PF00108">
    <property type="entry name" value="Thiolase_N"/>
    <property type="match status" value="1"/>
</dbReference>